<organism evidence="1 2">
    <name type="scientific">Robiginitalea marina</name>
    <dbReference type="NCBI Taxonomy" id="2954105"/>
    <lineage>
        <taxon>Bacteria</taxon>
        <taxon>Pseudomonadati</taxon>
        <taxon>Bacteroidota</taxon>
        <taxon>Flavobacteriia</taxon>
        <taxon>Flavobacteriales</taxon>
        <taxon>Flavobacteriaceae</taxon>
        <taxon>Robiginitalea</taxon>
    </lineage>
</organism>
<evidence type="ECO:0000313" key="1">
    <source>
        <dbReference type="EMBL" id="MCO5723234.1"/>
    </source>
</evidence>
<gene>
    <name evidence="1" type="ORF">NG653_00095</name>
</gene>
<accession>A0ABT1ATR2</accession>
<reference evidence="1 2" key="1">
    <citation type="submission" date="2022-06" db="EMBL/GenBank/DDBJ databases">
        <authorList>
            <person name="Xuan X."/>
        </authorList>
    </citation>
    <scope>NUCLEOTIDE SEQUENCE [LARGE SCALE GENOMIC DNA]</scope>
    <source>
        <strain evidence="1 2">2V75</strain>
    </source>
</reference>
<keyword evidence="2" id="KW-1185">Reference proteome</keyword>
<sequence>MKTKFLITAILIGLGVNVGIAQISDSSLNYLMVREDMVKPSRAADYEASLTDLALFLSDQKVESVNYMTQLQDNFHYSHVVRLNSLNDIDGGLRSYVQGEKKSAEFDLIWSDLKETINGYRYYVVQYQPELSYVPDGKIWLEEAPYRRWNYLHFEPGTEKEAEQILLAWKNLYKDKGVKSGFRVFKGVIGLDQPVYMFTTWSATPLDYQIELQESIELLDDEGTILWIAMMELVRKAETVEGWYLPQYSFNPETKKK</sequence>
<comment type="caution">
    <text evidence="1">The sequence shown here is derived from an EMBL/GenBank/DDBJ whole genome shotgun (WGS) entry which is preliminary data.</text>
</comment>
<proteinExistence type="predicted"/>
<evidence type="ECO:0008006" key="3">
    <source>
        <dbReference type="Google" id="ProtNLM"/>
    </source>
</evidence>
<dbReference type="RefSeq" id="WP_252739616.1">
    <property type="nucleotide sequence ID" value="NZ_JAMXIB010000001.1"/>
</dbReference>
<protein>
    <recommendedName>
        <fullName evidence="3">GLPGLI family protein</fullName>
    </recommendedName>
</protein>
<dbReference type="Proteomes" id="UP001206312">
    <property type="component" value="Unassembled WGS sequence"/>
</dbReference>
<dbReference type="EMBL" id="JAMXIB010000001">
    <property type="protein sequence ID" value="MCO5723234.1"/>
    <property type="molecule type" value="Genomic_DNA"/>
</dbReference>
<name>A0ABT1ATR2_9FLAO</name>
<evidence type="ECO:0000313" key="2">
    <source>
        <dbReference type="Proteomes" id="UP001206312"/>
    </source>
</evidence>